<dbReference type="OrthoDB" id="4555598at2"/>
<dbReference type="STRING" id="1824.SAMN05444423_108279"/>
<evidence type="ECO:0000313" key="10">
    <source>
        <dbReference type="Proteomes" id="UP000017048"/>
    </source>
</evidence>
<comment type="similarity">
    <text evidence="2">Belongs to the MmpS family.</text>
</comment>
<dbReference type="EMBL" id="BAFO02000024">
    <property type="protein sequence ID" value="GAD84547.1"/>
    <property type="molecule type" value="Genomic_DNA"/>
</dbReference>
<evidence type="ECO:0000256" key="3">
    <source>
        <dbReference type="ARBA" id="ARBA00022475"/>
    </source>
</evidence>
<dbReference type="GO" id="GO:0005886">
    <property type="term" value="C:plasma membrane"/>
    <property type="evidence" value="ECO:0007669"/>
    <property type="project" value="UniProtKB-SubCell"/>
</dbReference>
<proteinExistence type="inferred from homology"/>
<keyword evidence="10" id="KW-1185">Reference proteome</keyword>
<keyword evidence="4 8" id="KW-0812">Transmembrane</keyword>
<evidence type="ECO:0000256" key="2">
    <source>
        <dbReference type="ARBA" id="ARBA00007531"/>
    </source>
</evidence>
<evidence type="ECO:0000256" key="1">
    <source>
        <dbReference type="ARBA" id="ARBA00004236"/>
    </source>
</evidence>
<comment type="subcellular location">
    <subcellularLocation>
        <location evidence="1">Cell membrane</location>
    </subcellularLocation>
</comment>
<gene>
    <name evidence="9" type="ORF">NCAST_24_01530</name>
</gene>
<accession>U5E4W3</accession>
<name>U5E4W3_NOCAS</name>
<dbReference type="InterPro" id="IPR008693">
    <property type="entry name" value="MmpS"/>
</dbReference>
<feature type="region of interest" description="Disordered" evidence="7">
    <location>
        <begin position="1"/>
        <end position="36"/>
    </location>
</feature>
<evidence type="ECO:0000256" key="6">
    <source>
        <dbReference type="ARBA" id="ARBA00023136"/>
    </source>
</evidence>
<keyword evidence="6 8" id="KW-0472">Membrane</keyword>
<keyword evidence="3" id="KW-1003">Cell membrane</keyword>
<dbReference type="AlphaFoldDB" id="U5E4W3"/>
<dbReference type="GeneID" id="91518497"/>
<keyword evidence="5 8" id="KW-1133">Transmembrane helix</keyword>
<dbReference type="Pfam" id="PF05423">
    <property type="entry name" value="Mycobact_memb"/>
    <property type="match status" value="1"/>
</dbReference>
<dbReference type="RefSeq" id="WP_019047915.1">
    <property type="nucleotide sequence ID" value="NZ_BAFO02000024.1"/>
</dbReference>
<protein>
    <recommendedName>
        <fullName evidence="11">MmpS family membrane protein</fullName>
    </recommendedName>
</protein>
<dbReference type="Gene3D" id="2.60.40.2880">
    <property type="entry name" value="MmpS1-5, C-terminal soluble domain"/>
    <property type="match status" value="1"/>
</dbReference>
<dbReference type="Proteomes" id="UP000017048">
    <property type="component" value="Unassembled WGS sequence"/>
</dbReference>
<feature type="compositionally biased region" description="Pro residues" evidence="7">
    <location>
        <begin position="1"/>
        <end position="10"/>
    </location>
</feature>
<feature type="compositionally biased region" description="Gly residues" evidence="7">
    <location>
        <begin position="15"/>
        <end position="26"/>
    </location>
</feature>
<evidence type="ECO:0000256" key="8">
    <source>
        <dbReference type="SAM" id="Phobius"/>
    </source>
</evidence>
<sequence length="174" mass="18420">MTYQPPPPPYQQGYPQGGYPQGGYPQGGYPQNYGYPPQPPRKKPVWPWIVGGIVLVLVLLAGGCAVLVGVAANEIDKEAKSSADLVYEVGGTASQVDITYYTGDFDQNSANATSVPWRKDVTVSGFAKMGSLTVTTTGLEEGTVSCRILRDGKVLDEQTSSGTFGFVSCSATVD</sequence>
<evidence type="ECO:0008006" key="11">
    <source>
        <dbReference type="Google" id="ProtNLM"/>
    </source>
</evidence>
<evidence type="ECO:0000256" key="4">
    <source>
        <dbReference type="ARBA" id="ARBA00022692"/>
    </source>
</evidence>
<evidence type="ECO:0000256" key="5">
    <source>
        <dbReference type="ARBA" id="ARBA00022989"/>
    </source>
</evidence>
<comment type="caution">
    <text evidence="9">The sequence shown here is derived from an EMBL/GenBank/DDBJ whole genome shotgun (WGS) entry which is preliminary data.</text>
</comment>
<feature type="transmembrane region" description="Helical" evidence="8">
    <location>
        <begin position="45"/>
        <end position="72"/>
    </location>
</feature>
<evidence type="ECO:0000313" key="9">
    <source>
        <dbReference type="EMBL" id="GAD84547.1"/>
    </source>
</evidence>
<dbReference type="eggNOG" id="ENOG503443S">
    <property type="taxonomic scope" value="Bacteria"/>
</dbReference>
<evidence type="ECO:0000256" key="7">
    <source>
        <dbReference type="SAM" id="MobiDB-lite"/>
    </source>
</evidence>
<organism evidence="9 10">
    <name type="scientific">Nocardia asteroides NBRC 15531</name>
    <dbReference type="NCBI Taxonomy" id="1110697"/>
    <lineage>
        <taxon>Bacteria</taxon>
        <taxon>Bacillati</taxon>
        <taxon>Actinomycetota</taxon>
        <taxon>Actinomycetes</taxon>
        <taxon>Mycobacteriales</taxon>
        <taxon>Nocardiaceae</taxon>
        <taxon>Nocardia</taxon>
    </lineage>
</organism>
<reference evidence="9 10" key="1">
    <citation type="journal article" date="2014" name="BMC Genomics">
        <title>Genome based analysis of type-I polyketide synthase and nonribosomal peptide synthetase gene clusters in seven strains of five representative Nocardia species.</title>
        <authorList>
            <person name="Komaki H."/>
            <person name="Ichikawa N."/>
            <person name="Hosoyama A."/>
            <person name="Takahashi-Nakaguchi A."/>
            <person name="Matsuzawa T."/>
            <person name="Suzuki K."/>
            <person name="Fujita N."/>
            <person name="Gonoi T."/>
        </authorList>
    </citation>
    <scope>NUCLEOTIDE SEQUENCE [LARGE SCALE GENOMIC DNA]</scope>
    <source>
        <strain evidence="9 10">NBRC 15531</strain>
    </source>
</reference>
<dbReference type="InterPro" id="IPR038468">
    <property type="entry name" value="MmpS_C"/>
</dbReference>